<evidence type="ECO:0000256" key="1">
    <source>
        <dbReference type="SAM" id="MobiDB-lite"/>
    </source>
</evidence>
<evidence type="ECO:0000313" key="4">
    <source>
        <dbReference type="Proteomes" id="UP000192707"/>
    </source>
</evidence>
<feature type="region of interest" description="Disordered" evidence="1">
    <location>
        <begin position="138"/>
        <end position="162"/>
    </location>
</feature>
<keyword evidence="2" id="KW-0472">Membrane</keyword>
<gene>
    <name evidence="3" type="ORF">BST14_14945</name>
</gene>
<feature type="transmembrane region" description="Helical" evidence="2">
    <location>
        <begin position="97"/>
        <end position="116"/>
    </location>
</feature>
<reference evidence="3 4" key="1">
    <citation type="submission" date="2016-12" db="EMBL/GenBank/DDBJ databases">
        <title>The new phylogeny of genus Mycobacterium.</title>
        <authorList>
            <person name="Tortoli E."/>
            <person name="Trovato A."/>
            <person name="Cirillo D.M."/>
        </authorList>
    </citation>
    <scope>NUCLEOTIDE SEQUENCE [LARGE SCALE GENOMIC DNA]</scope>
    <source>
        <strain evidence="3 4">DSM 45069</strain>
    </source>
</reference>
<comment type="caution">
    <text evidence="3">The sequence shown here is derived from an EMBL/GenBank/DDBJ whole genome shotgun (WGS) entry which is preliminary data.</text>
</comment>
<accession>A0A1W9ZEV4</accession>
<protein>
    <submittedName>
        <fullName evidence="3">Uncharacterized protein</fullName>
    </submittedName>
</protein>
<dbReference type="Proteomes" id="UP000192707">
    <property type="component" value="Unassembled WGS sequence"/>
</dbReference>
<dbReference type="EMBL" id="MVHG01000034">
    <property type="protein sequence ID" value="ORA13691.1"/>
    <property type="molecule type" value="Genomic_DNA"/>
</dbReference>
<feature type="region of interest" description="Disordered" evidence="1">
    <location>
        <begin position="17"/>
        <end position="36"/>
    </location>
</feature>
<evidence type="ECO:0000256" key="2">
    <source>
        <dbReference type="SAM" id="Phobius"/>
    </source>
</evidence>
<keyword evidence="2" id="KW-1133">Transmembrane helix</keyword>
<keyword evidence="4" id="KW-1185">Reference proteome</keyword>
<keyword evidence="2" id="KW-0812">Transmembrane</keyword>
<sequence length="162" mass="17595">MAATRCARLRRACDRREADGGDPLRSATPRLRSPRSRWRRPAALGYAALAIAAKPMAATRCARLRRACDRREADGGDPLRSATPRLRSPRSRWRRPAALGYAALAIAASGHLRLWMGAALGITGRRGWPRVASTALPVGVTGHRRRHDNRNDHDPDPAGGAG</sequence>
<dbReference type="AlphaFoldDB" id="A0A1W9ZEV4"/>
<name>A0A1W9ZEV4_MYCAI</name>
<evidence type="ECO:0000313" key="3">
    <source>
        <dbReference type="EMBL" id="ORA13691.1"/>
    </source>
</evidence>
<feature type="region of interest" description="Disordered" evidence="1">
    <location>
        <begin position="72"/>
        <end position="92"/>
    </location>
</feature>
<organism evidence="3 4">
    <name type="scientific">Mycobacterium arosiense ATCC BAA-1401 = DSM 45069</name>
    <dbReference type="NCBI Taxonomy" id="1265311"/>
    <lineage>
        <taxon>Bacteria</taxon>
        <taxon>Bacillati</taxon>
        <taxon>Actinomycetota</taxon>
        <taxon>Actinomycetes</taxon>
        <taxon>Mycobacteriales</taxon>
        <taxon>Mycobacteriaceae</taxon>
        <taxon>Mycobacterium</taxon>
        <taxon>Mycobacterium avium complex (MAC)</taxon>
    </lineage>
</organism>
<proteinExistence type="predicted"/>